<dbReference type="Gene3D" id="2.60.40.1700">
    <property type="entry name" value="Protein-arginine deiminase, central domain"/>
    <property type="match status" value="1"/>
</dbReference>
<evidence type="ECO:0000259" key="6">
    <source>
        <dbReference type="Pfam" id="PF08527"/>
    </source>
</evidence>
<dbReference type="AlphaFoldDB" id="A0A7L1CDP5"/>
<comment type="similarity">
    <text evidence="2">Belongs to the protein arginine deiminase family.</text>
</comment>
<proteinExistence type="inferred from homology"/>
<feature type="domain" description="Protein-arginine deiminase C-terminal" evidence="4">
    <location>
        <begin position="250"/>
        <end position="512"/>
    </location>
</feature>
<evidence type="ECO:0000259" key="5">
    <source>
        <dbReference type="Pfam" id="PF08526"/>
    </source>
</evidence>
<dbReference type="InterPro" id="IPR013733">
    <property type="entry name" value="Prot_Arg_deaminase_cen_dom"/>
</dbReference>
<comment type="subcellular location">
    <subcellularLocation>
        <location evidence="1">Cytoplasm</location>
    </subcellularLocation>
</comment>
<dbReference type="Proteomes" id="UP000534634">
    <property type="component" value="Unassembled WGS sequence"/>
</dbReference>
<evidence type="ECO:0000256" key="3">
    <source>
        <dbReference type="ARBA" id="ARBA00022490"/>
    </source>
</evidence>
<sequence length="589" mass="65544">RSTPWGATSFDVHATPAVTVHMIHSPTTKPTVDSRWPLDPDIEVVVTIDVTSRTVDDNQVKISYYDREGHELAVAWLYLTCVEVSLDVDWSRSGRVKSKGKDKAKWTWGPDGQGAVLLVNCDRDSPGAGGTDSGQADIRTLADLQDMSVMLLRTQGPSAIFAEYRVVLHVPESDADKVRVFHAVRGGAHPQYKPVLGPDKLSYVLEHAGHGDSTFYVEGLAFPDRGFSGLVSFSASLLELPHKDSPGTPIFTDTVVFRVAPWIMTPNTQQPLEVFVCSIKQGSDSNEAFLEGLRALLRKANCKLTVCSEQETRSDRWIQDELEFGYVEAPHKTFPVVFDSPRNRGLKDFAFKKILGPDFGYVTREPPGRSVTSLDSFGNLDVSPPVTVRGKEYPLGRILIGSPLPWAPGRRMCRAVRDFLFAQKVQAPLEVYSEWLSVGHVDEFLTFVPALDRKGFRLLLASPNACYKLFKEKQQQGHGEATQFIGLKGTEKKSIDEILADESLRSDNRHVQVNMLVLGRHLGIPKPFGPVVGGRCCLEQRVRELLEPLGLSCTFIDDFFSYHVLSGDVHCGTNVRRKPFAFKWWHVGP</sequence>
<dbReference type="Gene3D" id="2.60.40.1860">
    <property type="entry name" value="Protein-arginine deiminase, N-terminal domain"/>
    <property type="match status" value="1"/>
</dbReference>
<keyword evidence="8" id="KW-1185">Reference proteome</keyword>
<protein>
    <submittedName>
        <fullName evidence="7">PADI1 deiminase</fullName>
    </submittedName>
</protein>
<gene>
    <name evidence="7" type="primary">Padi1_0</name>
    <name evidence="7" type="ORF">ILLCLE_R03911</name>
</gene>
<dbReference type="PANTHER" id="PTHR10837">
    <property type="entry name" value="PEPTIDYLARGININE DEIMINASE"/>
    <property type="match status" value="1"/>
</dbReference>
<reference evidence="7 8" key="1">
    <citation type="submission" date="2019-09" db="EMBL/GenBank/DDBJ databases">
        <title>Bird 10,000 Genomes (B10K) Project - Family phase.</title>
        <authorList>
            <person name="Zhang G."/>
        </authorList>
    </citation>
    <scope>NUCLEOTIDE SEQUENCE [LARGE SCALE GENOMIC DNA]</scope>
    <source>
        <strain evidence="7">B10K-DU-002-01</strain>
        <tissue evidence="7">Muscle</tissue>
    </source>
</reference>
<evidence type="ECO:0000256" key="1">
    <source>
        <dbReference type="ARBA" id="ARBA00004496"/>
    </source>
</evidence>
<dbReference type="InterPro" id="IPR004303">
    <property type="entry name" value="PAD"/>
</dbReference>
<dbReference type="InterPro" id="IPR008972">
    <property type="entry name" value="Cupredoxin"/>
</dbReference>
<dbReference type="GO" id="GO:0005634">
    <property type="term" value="C:nucleus"/>
    <property type="evidence" value="ECO:0007669"/>
    <property type="project" value="TreeGrafter"/>
</dbReference>
<dbReference type="SUPFAM" id="SSF49503">
    <property type="entry name" value="Cupredoxins"/>
    <property type="match status" value="1"/>
</dbReference>
<organism evidence="7 8">
    <name type="scientific">Illadopsis cleaveri</name>
    <name type="common">blackcap illadopsis</name>
    <dbReference type="NCBI Taxonomy" id="201329"/>
    <lineage>
        <taxon>Eukaryota</taxon>
        <taxon>Metazoa</taxon>
        <taxon>Chordata</taxon>
        <taxon>Craniata</taxon>
        <taxon>Vertebrata</taxon>
        <taxon>Euteleostomi</taxon>
        <taxon>Archelosauria</taxon>
        <taxon>Archosauria</taxon>
        <taxon>Dinosauria</taxon>
        <taxon>Saurischia</taxon>
        <taxon>Theropoda</taxon>
        <taxon>Coelurosauria</taxon>
        <taxon>Aves</taxon>
        <taxon>Neognathae</taxon>
        <taxon>Neoaves</taxon>
        <taxon>Telluraves</taxon>
        <taxon>Australaves</taxon>
        <taxon>Passeriformes</taxon>
        <taxon>Sylvioidea</taxon>
        <taxon>Timaliidae</taxon>
        <taxon>Illadopsis</taxon>
    </lineage>
</organism>
<evidence type="ECO:0000259" key="4">
    <source>
        <dbReference type="Pfam" id="PF03068"/>
    </source>
</evidence>
<dbReference type="GO" id="GO:0005737">
    <property type="term" value="C:cytoplasm"/>
    <property type="evidence" value="ECO:0007669"/>
    <property type="project" value="UniProtKB-SubCell"/>
</dbReference>
<evidence type="ECO:0000256" key="2">
    <source>
        <dbReference type="ARBA" id="ARBA00008166"/>
    </source>
</evidence>
<dbReference type="Pfam" id="PF08527">
    <property type="entry name" value="PAD_M"/>
    <property type="match status" value="1"/>
</dbReference>
<dbReference type="InterPro" id="IPR038685">
    <property type="entry name" value="PAD_N_sf"/>
</dbReference>
<dbReference type="PANTHER" id="PTHR10837:SF11">
    <property type="entry name" value="PROTEIN-ARGININE DEIMINASE TYPE-1"/>
    <property type="match status" value="1"/>
</dbReference>
<feature type="domain" description="Protein-arginine deiminase (PAD) N-terminal" evidence="5">
    <location>
        <begin position="1"/>
        <end position="80"/>
    </location>
</feature>
<comment type="caution">
    <text evidence="7">The sequence shown here is derived from an EMBL/GenBank/DDBJ whole genome shotgun (WGS) entry which is preliminary data.</text>
</comment>
<dbReference type="Pfam" id="PF03068">
    <property type="entry name" value="PAD"/>
    <property type="match status" value="2"/>
</dbReference>
<dbReference type="EMBL" id="VXBB01021915">
    <property type="protein sequence ID" value="NXM63325.1"/>
    <property type="molecule type" value="Genomic_DNA"/>
</dbReference>
<feature type="domain" description="Protein-arginine deiminase C-terminal" evidence="4">
    <location>
        <begin position="513"/>
        <end position="586"/>
    </location>
</feature>
<dbReference type="SUPFAM" id="SSF110083">
    <property type="entry name" value="Peptidylarginine deiminase Pad4, middle domain"/>
    <property type="match status" value="1"/>
</dbReference>
<dbReference type="Gene3D" id="3.75.10.10">
    <property type="entry name" value="L-arginine/glycine Amidinotransferase, Chain A"/>
    <property type="match status" value="2"/>
</dbReference>
<dbReference type="Pfam" id="PF08526">
    <property type="entry name" value="PAD_N"/>
    <property type="match status" value="1"/>
</dbReference>
<dbReference type="SUPFAM" id="SSF55909">
    <property type="entry name" value="Pentein"/>
    <property type="match status" value="1"/>
</dbReference>
<dbReference type="InterPro" id="IPR036556">
    <property type="entry name" value="PAD_central_sf"/>
</dbReference>
<dbReference type="InterPro" id="IPR013732">
    <property type="entry name" value="PAD_N"/>
</dbReference>
<accession>A0A7L1CDP5</accession>
<evidence type="ECO:0000313" key="8">
    <source>
        <dbReference type="Proteomes" id="UP000534634"/>
    </source>
</evidence>
<feature type="non-terminal residue" evidence="7">
    <location>
        <position position="589"/>
    </location>
</feature>
<dbReference type="FunFam" id="2.60.40.1700:FF:000001">
    <property type="entry name" value="Protein-arginine deiminase type-2"/>
    <property type="match status" value="1"/>
</dbReference>
<feature type="non-terminal residue" evidence="7">
    <location>
        <position position="1"/>
    </location>
</feature>
<feature type="domain" description="Protein-arginine deiminase (PAD) central" evidence="6">
    <location>
        <begin position="82"/>
        <end position="239"/>
    </location>
</feature>
<keyword evidence="3" id="KW-0963">Cytoplasm</keyword>
<name>A0A7L1CDP5_9PASS</name>
<dbReference type="GO" id="GO:0004668">
    <property type="term" value="F:protein-arginine deiminase activity"/>
    <property type="evidence" value="ECO:0007669"/>
    <property type="project" value="InterPro"/>
</dbReference>
<dbReference type="InterPro" id="IPR013530">
    <property type="entry name" value="PAD_C"/>
</dbReference>
<evidence type="ECO:0000313" key="7">
    <source>
        <dbReference type="EMBL" id="NXM63325.1"/>
    </source>
</evidence>
<dbReference type="GO" id="GO:0005509">
    <property type="term" value="F:calcium ion binding"/>
    <property type="evidence" value="ECO:0007669"/>
    <property type="project" value="InterPro"/>
</dbReference>